<name>B1I5E7_DESAP</name>
<evidence type="ECO:0000256" key="7">
    <source>
        <dbReference type="ARBA" id="ARBA00022795"/>
    </source>
</evidence>
<evidence type="ECO:0000256" key="4">
    <source>
        <dbReference type="ARBA" id="ARBA00022448"/>
    </source>
</evidence>
<gene>
    <name evidence="13" type="ordered locus">Daud_1761</name>
</gene>
<dbReference type="eggNOG" id="COG2882">
    <property type="taxonomic scope" value="Bacteria"/>
</dbReference>
<keyword evidence="5" id="KW-1003">Cell membrane</keyword>
<dbReference type="GO" id="GO:0006935">
    <property type="term" value="P:chemotaxis"/>
    <property type="evidence" value="ECO:0007669"/>
    <property type="project" value="UniProtKB-KW"/>
</dbReference>
<dbReference type="STRING" id="477974.Daud_1761"/>
<keyword evidence="10" id="KW-1006">Bacterial flagellum protein export</keyword>
<dbReference type="GO" id="GO:0005886">
    <property type="term" value="C:plasma membrane"/>
    <property type="evidence" value="ECO:0007669"/>
    <property type="project" value="UniProtKB-SubCell"/>
</dbReference>
<dbReference type="EMBL" id="CP000860">
    <property type="protein sequence ID" value="ACA60257.1"/>
    <property type="molecule type" value="Genomic_DNA"/>
</dbReference>
<dbReference type="NCBIfam" id="TIGR02473">
    <property type="entry name" value="flagell_FliJ"/>
    <property type="match status" value="1"/>
</dbReference>
<dbReference type="HOGENOM" id="CLU_139638_5_0_9"/>
<dbReference type="Pfam" id="PF02050">
    <property type="entry name" value="FliJ"/>
    <property type="match status" value="1"/>
</dbReference>
<keyword evidence="13" id="KW-0966">Cell projection</keyword>
<keyword evidence="9" id="KW-0472">Membrane</keyword>
<dbReference type="GO" id="GO:0071973">
    <property type="term" value="P:bacterial-type flagellum-dependent cell motility"/>
    <property type="evidence" value="ECO:0007669"/>
    <property type="project" value="InterPro"/>
</dbReference>
<dbReference type="GO" id="GO:0009288">
    <property type="term" value="C:bacterial-type flagellum"/>
    <property type="evidence" value="ECO:0007669"/>
    <property type="project" value="InterPro"/>
</dbReference>
<proteinExistence type="inferred from homology"/>
<comment type="subcellular location">
    <subcellularLocation>
        <location evidence="1">Cell membrane</location>
        <topology evidence="1">Peripheral membrane protein</topology>
        <orientation evidence="1">Cytoplasmic side</orientation>
    </subcellularLocation>
</comment>
<accession>B1I5E7</accession>
<evidence type="ECO:0000256" key="10">
    <source>
        <dbReference type="ARBA" id="ARBA00023225"/>
    </source>
</evidence>
<evidence type="ECO:0000256" key="12">
    <source>
        <dbReference type="SAM" id="MobiDB-lite"/>
    </source>
</evidence>
<evidence type="ECO:0000256" key="5">
    <source>
        <dbReference type="ARBA" id="ARBA00022475"/>
    </source>
</evidence>
<keyword evidence="8" id="KW-0653">Protein transport</keyword>
<reference evidence="14" key="1">
    <citation type="submission" date="2007-10" db="EMBL/GenBank/DDBJ databases">
        <title>Complete sequence of chromosome of Desulforudis audaxviator MP104C.</title>
        <authorList>
            <person name="Copeland A."/>
            <person name="Lucas S."/>
            <person name="Lapidus A."/>
            <person name="Barry K."/>
            <person name="Glavina del Rio T."/>
            <person name="Dalin E."/>
            <person name="Tice H."/>
            <person name="Bruce D."/>
            <person name="Pitluck S."/>
            <person name="Lowry S.R."/>
            <person name="Larimer F."/>
            <person name="Land M.L."/>
            <person name="Hauser L."/>
            <person name="Kyrpides N."/>
            <person name="Ivanova N.N."/>
            <person name="Richardson P."/>
        </authorList>
    </citation>
    <scope>NUCLEOTIDE SEQUENCE [LARGE SCALE GENOMIC DNA]</scope>
    <source>
        <strain evidence="14">MP104C</strain>
    </source>
</reference>
<evidence type="ECO:0000256" key="1">
    <source>
        <dbReference type="ARBA" id="ARBA00004413"/>
    </source>
</evidence>
<feature type="region of interest" description="Disordered" evidence="12">
    <location>
        <begin position="135"/>
        <end position="154"/>
    </location>
</feature>
<dbReference type="InterPro" id="IPR012823">
    <property type="entry name" value="Flagell_FliJ"/>
</dbReference>
<dbReference type="Gene3D" id="1.10.287.1700">
    <property type="match status" value="1"/>
</dbReference>
<evidence type="ECO:0000256" key="3">
    <source>
        <dbReference type="ARBA" id="ARBA00020392"/>
    </source>
</evidence>
<keyword evidence="11" id="KW-0175">Coiled coil</keyword>
<evidence type="ECO:0000256" key="6">
    <source>
        <dbReference type="ARBA" id="ARBA00022500"/>
    </source>
</evidence>
<keyword evidence="4" id="KW-0813">Transport</keyword>
<dbReference type="InterPro" id="IPR053716">
    <property type="entry name" value="Flag_assembly_chemotaxis_eff"/>
</dbReference>
<keyword evidence="14" id="KW-1185">Reference proteome</keyword>
<comment type="similarity">
    <text evidence="2">Belongs to the FliJ family.</text>
</comment>
<dbReference type="GO" id="GO:0044781">
    <property type="term" value="P:bacterial-type flagellum organization"/>
    <property type="evidence" value="ECO:0007669"/>
    <property type="project" value="UniProtKB-KW"/>
</dbReference>
<evidence type="ECO:0000256" key="11">
    <source>
        <dbReference type="SAM" id="Coils"/>
    </source>
</evidence>
<evidence type="ECO:0000256" key="8">
    <source>
        <dbReference type="ARBA" id="ARBA00022927"/>
    </source>
</evidence>
<dbReference type="AlphaFoldDB" id="B1I5E7"/>
<protein>
    <recommendedName>
        <fullName evidence="3">Flagellar FliJ protein</fullName>
    </recommendedName>
</protein>
<organism evidence="13 14">
    <name type="scientific">Desulforudis audaxviator (strain MP104C)</name>
    <dbReference type="NCBI Taxonomy" id="477974"/>
    <lineage>
        <taxon>Bacteria</taxon>
        <taxon>Bacillati</taxon>
        <taxon>Bacillota</taxon>
        <taxon>Clostridia</taxon>
        <taxon>Thermoanaerobacterales</taxon>
        <taxon>Candidatus Desulforudaceae</taxon>
        <taxon>Candidatus Desulforudis</taxon>
    </lineage>
</organism>
<keyword evidence="13" id="KW-0969">Cilium</keyword>
<dbReference type="Proteomes" id="UP000008544">
    <property type="component" value="Chromosome"/>
</dbReference>
<evidence type="ECO:0000256" key="2">
    <source>
        <dbReference type="ARBA" id="ARBA00010004"/>
    </source>
</evidence>
<evidence type="ECO:0000313" key="14">
    <source>
        <dbReference type="Proteomes" id="UP000008544"/>
    </source>
</evidence>
<evidence type="ECO:0000256" key="9">
    <source>
        <dbReference type="ARBA" id="ARBA00023136"/>
    </source>
</evidence>
<keyword evidence="6" id="KW-0145">Chemotaxis</keyword>
<dbReference type="GO" id="GO:0015031">
    <property type="term" value="P:protein transport"/>
    <property type="evidence" value="ECO:0007669"/>
    <property type="project" value="UniProtKB-KW"/>
</dbReference>
<keyword evidence="7" id="KW-1005">Bacterial flagellum biogenesis</keyword>
<keyword evidence="13" id="KW-0282">Flagellum</keyword>
<sequence length="154" mass="17945">MPPVPKFVFRLDPVLGVRTRKEESARQELASADARKRACEDRLAETRRLLAETLEQNPGSSFDLKTGLYLDCYREYLGRRGTEEVRVLARREKEVEERRARVVEARRARAVLERLKEKQYSHFCAQETARETRELDDAGTRSFQFQQAKKKGGE</sequence>
<dbReference type="KEGG" id="dau:Daud_1761"/>
<reference evidence="13 14" key="2">
    <citation type="journal article" date="2008" name="Science">
        <title>Environmental genomics reveals a single-species ecosystem deep within Earth.</title>
        <authorList>
            <person name="Chivian D."/>
            <person name="Brodie E.L."/>
            <person name="Alm E.J."/>
            <person name="Culley D.E."/>
            <person name="Dehal P.S."/>
            <person name="Desantis T.Z."/>
            <person name="Gihring T.M."/>
            <person name="Lapidus A."/>
            <person name="Lin L.H."/>
            <person name="Lowry S.R."/>
            <person name="Moser D.P."/>
            <person name="Richardson P.M."/>
            <person name="Southam G."/>
            <person name="Wanger G."/>
            <person name="Pratt L.M."/>
            <person name="Andersen G.L."/>
            <person name="Hazen T.C."/>
            <person name="Brockman F.J."/>
            <person name="Arkin A.P."/>
            <person name="Onstott T.C."/>
        </authorList>
    </citation>
    <scope>NUCLEOTIDE SEQUENCE [LARGE SCALE GENOMIC DNA]</scope>
    <source>
        <strain evidence="13 14">MP104C</strain>
    </source>
</reference>
<feature type="coiled-coil region" evidence="11">
    <location>
        <begin position="22"/>
        <end position="56"/>
    </location>
</feature>
<evidence type="ECO:0000313" key="13">
    <source>
        <dbReference type="EMBL" id="ACA60257.1"/>
    </source>
</evidence>